<protein>
    <submittedName>
        <fullName evidence="2">3 transmembrane helices protein</fullName>
    </submittedName>
</protein>
<keyword evidence="1" id="KW-1133">Transmembrane helix</keyword>
<proteinExistence type="predicted"/>
<name>A0A481Z6C7_9VIRU</name>
<feature type="transmembrane region" description="Helical" evidence="1">
    <location>
        <begin position="31"/>
        <end position="49"/>
    </location>
</feature>
<sequence>MPKSNFIDDCVGMYNNFFYPVLFGEIKGPPIWPVIVVSIIVFLLVGEIGSQSCSDGSCNHYKNIIPSKSSDTSSKNIETIMSRLKLNHTVVGWRRALLIAVILSAIILVIFYPKLPDGFDYFLIVTIIFIVVYFTSVWFQWHWWKGRDFKIEDKLLHLRSTIKNKEIEMKYSDFSFGYPSVTKRINSILSE</sequence>
<dbReference type="EMBL" id="MK500537">
    <property type="protein sequence ID" value="QBK91434.1"/>
    <property type="molecule type" value="Genomic_DNA"/>
</dbReference>
<keyword evidence="1 2" id="KW-0812">Transmembrane</keyword>
<organism evidence="2">
    <name type="scientific">Pithovirus LCPAC302</name>
    <dbReference type="NCBI Taxonomy" id="2506593"/>
    <lineage>
        <taxon>Viruses</taxon>
        <taxon>Pithoviruses</taxon>
    </lineage>
</organism>
<evidence type="ECO:0000313" key="2">
    <source>
        <dbReference type="EMBL" id="QBK91434.1"/>
    </source>
</evidence>
<reference evidence="2" key="1">
    <citation type="journal article" date="2019" name="MBio">
        <title>Virus Genomes from Deep Sea Sediments Expand the Ocean Megavirome and Support Independent Origins of Viral Gigantism.</title>
        <authorList>
            <person name="Backstrom D."/>
            <person name="Yutin N."/>
            <person name="Jorgensen S.L."/>
            <person name="Dharamshi J."/>
            <person name="Homa F."/>
            <person name="Zaremba-Niedwiedzka K."/>
            <person name="Spang A."/>
            <person name="Wolf Y.I."/>
            <person name="Koonin E.V."/>
            <person name="Ettema T.J."/>
        </authorList>
    </citation>
    <scope>NUCLEOTIDE SEQUENCE</scope>
</reference>
<keyword evidence="1" id="KW-0472">Membrane</keyword>
<feature type="transmembrane region" description="Helical" evidence="1">
    <location>
        <begin position="121"/>
        <end position="141"/>
    </location>
</feature>
<accession>A0A481Z6C7</accession>
<feature type="transmembrane region" description="Helical" evidence="1">
    <location>
        <begin position="96"/>
        <end position="115"/>
    </location>
</feature>
<evidence type="ECO:0000256" key="1">
    <source>
        <dbReference type="SAM" id="Phobius"/>
    </source>
</evidence>
<gene>
    <name evidence="2" type="ORF">LCPAC302_00540</name>
</gene>